<evidence type="ECO:0000313" key="2">
    <source>
        <dbReference type="EMBL" id="RPA59591.1"/>
    </source>
</evidence>
<sequence>MKVIPYLNFAHSKEVLDFYAKLGAEDIHILYGTEEMYAEVPAEQRPADPSEFVMNASFTIFGNFIYLSDSWGNQAVDHDGSNLCFAFDQDDADEVDKVKAFFENAIANGCEVLMPLSPTEWSNIFGMFKDPYGITWMFNGE</sequence>
<dbReference type="InterPro" id="IPR029068">
    <property type="entry name" value="Glyas_Bleomycin-R_OHBP_Dase"/>
</dbReference>
<organism evidence="2 3">
    <name type="scientific">Aerococcus agrisoli</name>
    <dbReference type="NCBI Taxonomy" id="2487350"/>
    <lineage>
        <taxon>Bacteria</taxon>
        <taxon>Bacillati</taxon>
        <taxon>Bacillota</taxon>
        <taxon>Bacilli</taxon>
        <taxon>Lactobacillales</taxon>
        <taxon>Aerococcaceae</taxon>
        <taxon>Aerococcus</taxon>
    </lineage>
</organism>
<gene>
    <name evidence="2" type="ORF">EF384_06580</name>
</gene>
<dbReference type="PANTHER" id="PTHR33990:SF5">
    <property type="entry name" value="PHNB-LIKE DOMAIN-CONTAINING PROTEIN"/>
    <property type="match status" value="1"/>
</dbReference>
<name>A0A3N4GKD3_9LACT</name>
<dbReference type="AlphaFoldDB" id="A0A3N4GKD3"/>
<dbReference type="Proteomes" id="UP000273977">
    <property type="component" value="Unassembled WGS sequence"/>
</dbReference>
<evidence type="ECO:0000313" key="3">
    <source>
        <dbReference type="Proteomes" id="UP000273977"/>
    </source>
</evidence>
<comment type="caution">
    <text evidence="2">The sequence shown here is derived from an EMBL/GenBank/DDBJ whole genome shotgun (WGS) entry which is preliminary data.</text>
</comment>
<feature type="domain" description="Glyoxalase/fosfomycin resistance/dioxygenase" evidence="1">
    <location>
        <begin position="92"/>
        <end position="138"/>
    </location>
</feature>
<dbReference type="Pfam" id="PF00903">
    <property type="entry name" value="Glyoxalase"/>
    <property type="match status" value="1"/>
</dbReference>
<accession>A0A3N4GKD3</accession>
<protein>
    <submittedName>
        <fullName evidence="2">VOC family protein</fullName>
    </submittedName>
</protein>
<proteinExistence type="predicted"/>
<dbReference type="SUPFAM" id="SSF54593">
    <property type="entry name" value="Glyoxalase/Bleomycin resistance protein/Dihydroxybiphenyl dioxygenase"/>
    <property type="match status" value="1"/>
</dbReference>
<dbReference type="PANTHER" id="PTHR33990">
    <property type="entry name" value="PROTEIN YJDN-RELATED"/>
    <property type="match status" value="1"/>
</dbReference>
<dbReference type="OrthoDB" id="9795306at2"/>
<dbReference type="RefSeq" id="WP_123780462.1">
    <property type="nucleotide sequence ID" value="NZ_RKMG01000019.1"/>
</dbReference>
<keyword evidence="3" id="KW-1185">Reference proteome</keyword>
<dbReference type="InterPro" id="IPR004360">
    <property type="entry name" value="Glyas_Fos-R_dOase_dom"/>
</dbReference>
<reference evidence="2 3" key="1">
    <citation type="submission" date="2018-11" db="EMBL/GenBank/DDBJ databases">
        <title>Aerococcus sp. SJQ22, whole genome shotgun sequence.</title>
        <authorList>
            <person name="Sun L."/>
            <person name="Gao X."/>
            <person name="Chen W."/>
            <person name="Huang K."/>
        </authorList>
    </citation>
    <scope>NUCLEOTIDE SEQUENCE [LARGE SCALE GENOMIC DNA]</scope>
    <source>
        <strain evidence="2 3">SJQ22</strain>
    </source>
</reference>
<evidence type="ECO:0000259" key="1">
    <source>
        <dbReference type="Pfam" id="PF00903"/>
    </source>
</evidence>
<dbReference type="Gene3D" id="3.10.180.10">
    <property type="entry name" value="2,3-Dihydroxybiphenyl 1,2-Dioxygenase, domain 1"/>
    <property type="match status" value="1"/>
</dbReference>
<dbReference type="EMBL" id="RKMG01000019">
    <property type="protein sequence ID" value="RPA59591.1"/>
    <property type="molecule type" value="Genomic_DNA"/>
</dbReference>